<accession>C6X8K6</accession>
<dbReference type="PANTHER" id="PTHR42920:SF5">
    <property type="entry name" value="EAMA DOMAIN-CONTAINING PROTEIN"/>
    <property type="match status" value="1"/>
</dbReference>
<evidence type="ECO:0000256" key="6">
    <source>
        <dbReference type="SAM" id="Phobius"/>
    </source>
</evidence>
<feature type="transmembrane region" description="Helical" evidence="6">
    <location>
        <begin position="137"/>
        <end position="155"/>
    </location>
</feature>
<reference evidence="9" key="1">
    <citation type="submission" date="2009-07" db="EMBL/GenBank/DDBJ databases">
        <title>Complete sequence of chromosome of Methylovorus sp. SIP3-4.</title>
        <authorList>
            <person name="Lucas S."/>
            <person name="Copeland A."/>
            <person name="Lapidus A."/>
            <person name="Glavina del Rio T."/>
            <person name="Tice H."/>
            <person name="Bruce D."/>
            <person name="Goodwin L."/>
            <person name="Pitluck S."/>
            <person name="Clum A."/>
            <person name="Larimer F."/>
            <person name="Land M."/>
            <person name="Hauser L."/>
            <person name="Kyrpides N."/>
            <person name="Mikhailova N."/>
            <person name="Kayluzhnaya M."/>
            <person name="Chistoserdova L."/>
        </authorList>
    </citation>
    <scope>NUCLEOTIDE SEQUENCE [LARGE SCALE GENOMIC DNA]</scope>
    <source>
        <strain evidence="9">SIP3-4</strain>
    </source>
</reference>
<name>C6X8K6_METGS</name>
<keyword evidence="2" id="KW-1003">Cell membrane</keyword>
<reference evidence="8 9" key="2">
    <citation type="journal article" date="2011" name="J. Bacteriol.">
        <title>Genomes of three methylotrophs from a single niche uncover genetic and metabolic divergence of Methylophilaceae.</title>
        <authorList>
            <person name="Lapidus A."/>
            <person name="Clum A."/>
            <person name="Labutti K."/>
            <person name="Kaluzhnaya M.G."/>
            <person name="Lim S."/>
            <person name="Beck D.A."/>
            <person name="Glavina Del Rio T."/>
            <person name="Nolan M."/>
            <person name="Mavromatis K."/>
            <person name="Huntemann M."/>
            <person name="Lucas S."/>
            <person name="Lidstrom M.E."/>
            <person name="Ivanova N."/>
            <person name="Chistoserdova L."/>
        </authorList>
    </citation>
    <scope>NUCLEOTIDE SEQUENCE [LARGE SCALE GENOMIC DNA]</scope>
    <source>
        <strain evidence="8 9">SIP3-4</strain>
    </source>
</reference>
<gene>
    <name evidence="8" type="ordered locus">Msip34_0227</name>
</gene>
<dbReference type="OrthoDB" id="9813617at2"/>
<dbReference type="AlphaFoldDB" id="C6X8K6"/>
<dbReference type="GO" id="GO:0005886">
    <property type="term" value="C:plasma membrane"/>
    <property type="evidence" value="ECO:0007669"/>
    <property type="project" value="UniProtKB-SubCell"/>
</dbReference>
<protein>
    <recommendedName>
        <fullName evidence="7">EamA domain-containing protein</fullName>
    </recommendedName>
</protein>
<dbReference type="PANTHER" id="PTHR42920">
    <property type="entry name" value="OS03G0707200 PROTEIN-RELATED"/>
    <property type="match status" value="1"/>
</dbReference>
<dbReference type="InterPro" id="IPR000620">
    <property type="entry name" value="EamA_dom"/>
</dbReference>
<evidence type="ECO:0000313" key="8">
    <source>
        <dbReference type="EMBL" id="ACT49476.1"/>
    </source>
</evidence>
<feature type="transmembrane region" description="Helical" evidence="6">
    <location>
        <begin position="167"/>
        <end position="186"/>
    </location>
</feature>
<feature type="transmembrane region" description="Helical" evidence="6">
    <location>
        <begin position="286"/>
        <end position="305"/>
    </location>
</feature>
<evidence type="ECO:0000259" key="7">
    <source>
        <dbReference type="Pfam" id="PF00892"/>
    </source>
</evidence>
<evidence type="ECO:0000256" key="3">
    <source>
        <dbReference type="ARBA" id="ARBA00022692"/>
    </source>
</evidence>
<evidence type="ECO:0000256" key="1">
    <source>
        <dbReference type="ARBA" id="ARBA00004651"/>
    </source>
</evidence>
<dbReference type="Proteomes" id="UP000002743">
    <property type="component" value="Chromosome"/>
</dbReference>
<dbReference type="HOGENOM" id="CLU_033863_9_0_4"/>
<sequence precursor="true">MSTFISSRFSSPMAGIAMVLLASVAVSSKAIIVKLAYVYPVDPATLIALRMAFSIPFFAALAWWSARQDSLATLSLRQWMAVLGLGAIGGYGPMWLDFAGLAYVSAGLERIILFLYPTMVLMFSALLFRQAIGRRELFALITGYAGVGLVVGHDIEFVHGTADATLMGAALVFASAVLYAAYLVLSGKLIPQVGASRFTAYTMLVATFTSGMHYAGSQHVVSWSQLPGEVYLLSLLMAVVATVLPAVLLNIGIQRLGSNRASLISSIGPVSTIFLAWVFLGEHITWLQLGGTALVMAGVLAVSLGRTPA</sequence>
<feature type="domain" description="EamA" evidence="7">
    <location>
        <begin position="14"/>
        <end position="151"/>
    </location>
</feature>
<dbReference type="SUPFAM" id="SSF103481">
    <property type="entry name" value="Multidrug resistance efflux transporter EmrE"/>
    <property type="match status" value="2"/>
</dbReference>
<dbReference type="eggNOG" id="COG0697">
    <property type="taxonomic scope" value="Bacteria"/>
</dbReference>
<proteinExistence type="predicted"/>
<dbReference type="RefSeq" id="WP_013441054.1">
    <property type="nucleotide sequence ID" value="NC_012969.1"/>
</dbReference>
<dbReference type="Gene3D" id="1.10.3730.20">
    <property type="match status" value="1"/>
</dbReference>
<evidence type="ECO:0000256" key="2">
    <source>
        <dbReference type="ARBA" id="ARBA00022475"/>
    </source>
</evidence>
<evidence type="ECO:0000256" key="5">
    <source>
        <dbReference type="ARBA" id="ARBA00023136"/>
    </source>
</evidence>
<keyword evidence="9" id="KW-1185">Reference proteome</keyword>
<feature type="transmembrane region" description="Helical" evidence="6">
    <location>
        <begin position="261"/>
        <end position="280"/>
    </location>
</feature>
<keyword evidence="5 6" id="KW-0472">Membrane</keyword>
<keyword evidence="3 6" id="KW-0812">Transmembrane</keyword>
<evidence type="ECO:0000313" key="9">
    <source>
        <dbReference type="Proteomes" id="UP000002743"/>
    </source>
</evidence>
<dbReference type="EMBL" id="CP001674">
    <property type="protein sequence ID" value="ACT49476.1"/>
    <property type="molecule type" value="Genomic_DNA"/>
</dbReference>
<feature type="transmembrane region" description="Helical" evidence="6">
    <location>
        <begin position="78"/>
        <end position="96"/>
    </location>
</feature>
<organism evidence="8 9">
    <name type="scientific">Methylovorus glucosotrophus (strain SIP3-4)</name>
    <dbReference type="NCBI Taxonomy" id="582744"/>
    <lineage>
        <taxon>Bacteria</taxon>
        <taxon>Pseudomonadati</taxon>
        <taxon>Pseudomonadota</taxon>
        <taxon>Betaproteobacteria</taxon>
        <taxon>Nitrosomonadales</taxon>
        <taxon>Methylophilaceae</taxon>
        <taxon>Methylovorus</taxon>
    </lineage>
</organism>
<feature type="domain" description="EamA" evidence="7">
    <location>
        <begin position="167"/>
        <end position="303"/>
    </location>
</feature>
<feature type="transmembrane region" description="Helical" evidence="6">
    <location>
        <begin position="108"/>
        <end position="128"/>
    </location>
</feature>
<feature type="transmembrane region" description="Helical" evidence="6">
    <location>
        <begin position="46"/>
        <end position="66"/>
    </location>
</feature>
<feature type="transmembrane region" description="Helical" evidence="6">
    <location>
        <begin position="230"/>
        <end position="249"/>
    </location>
</feature>
<dbReference type="InterPro" id="IPR051258">
    <property type="entry name" value="Diverse_Substrate_Transporter"/>
</dbReference>
<evidence type="ECO:0000256" key="4">
    <source>
        <dbReference type="ARBA" id="ARBA00022989"/>
    </source>
</evidence>
<keyword evidence="4 6" id="KW-1133">Transmembrane helix</keyword>
<dbReference type="KEGG" id="mei:Msip34_0227"/>
<dbReference type="InterPro" id="IPR037185">
    <property type="entry name" value="EmrE-like"/>
</dbReference>
<feature type="transmembrane region" description="Helical" evidence="6">
    <location>
        <begin position="198"/>
        <end position="215"/>
    </location>
</feature>
<dbReference type="Pfam" id="PF00892">
    <property type="entry name" value="EamA"/>
    <property type="match status" value="2"/>
</dbReference>
<comment type="subcellular location">
    <subcellularLocation>
        <location evidence="1">Cell membrane</location>
        <topology evidence="1">Multi-pass membrane protein</topology>
    </subcellularLocation>
</comment>